<keyword evidence="3" id="KW-1185">Reference proteome</keyword>
<comment type="caution">
    <text evidence="2">The sequence shown here is derived from an EMBL/GenBank/DDBJ whole genome shotgun (WGS) entry which is preliminary data.</text>
</comment>
<feature type="region of interest" description="Disordered" evidence="1">
    <location>
        <begin position="1"/>
        <end position="28"/>
    </location>
</feature>
<dbReference type="Proteomes" id="UP000266841">
    <property type="component" value="Unassembled WGS sequence"/>
</dbReference>
<name>K0S5C2_THAOC</name>
<feature type="compositionally biased region" description="Basic and acidic residues" evidence="1">
    <location>
        <begin position="165"/>
        <end position="177"/>
    </location>
</feature>
<feature type="region of interest" description="Disordered" evidence="1">
    <location>
        <begin position="109"/>
        <end position="185"/>
    </location>
</feature>
<reference evidence="2 3" key="1">
    <citation type="journal article" date="2012" name="Genome Biol.">
        <title>Genome and low-iron response of an oceanic diatom adapted to chronic iron limitation.</title>
        <authorList>
            <person name="Lommer M."/>
            <person name="Specht M."/>
            <person name="Roy A.S."/>
            <person name="Kraemer L."/>
            <person name="Andreson R."/>
            <person name="Gutowska M.A."/>
            <person name="Wolf J."/>
            <person name="Bergner S.V."/>
            <person name="Schilhabel M.B."/>
            <person name="Klostermeier U.C."/>
            <person name="Beiko R.G."/>
            <person name="Rosenstiel P."/>
            <person name="Hippler M."/>
            <person name="Laroche J."/>
        </authorList>
    </citation>
    <scope>NUCLEOTIDE SEQUENCE [LARGE SCALE GENOMIC DNA]</scope>
    <source>
        <strain evidence="2 3">CCMP1005</strain>
    </source>
</reference>
<feature type="non-terminal residue" evidence="2">
    <location>
        <position position="185"/>
    </location>
</feature>
<evidence type="ECO:0000256" key="1">
    <source>
        <dbReference type="SAM" id="MobiDB-lite"/>
    </source>
</evidence>
<feature type="compositionally biased region" description="Gly residues" evidence="1">
    <location>
        <begin position="120"/>
        <end position="129"/>
    </location>
</feature>
<evidence type="ECO:0000313" key="3">
    <source>
        <dbReference type="Proteomes" id="UP000266841"/>
    </source>
</evidence>
<organism evidence="2 3">
    <name type="scientific">Thalassiosira oceanica</name>
    <name type="common">Marine diatom</name>
    <dbReference type="NCBI Taxonomy" id="159749"/>
    <lineage>
        <taxon>Eukaryota</taxon>
        <taxon>Sar</taxon>
        <taxon>Stramenopiles</taxon>
        <taxon>Ochrophyta</taxon>
        <taxon>Bacillariophyta</taxon>
        <taxon>Coscinodiscophyceae</taxon>
        <taxon>Thalassiosirophycidae</taxon>
        <taxon>Thalassiosirales</taxon>
        <taxon>Thalassiosiraceae</taxon>
        <taxon>Thalassiosira</taxon>
    </lineage>
</organism>
<gene>
    <name evidence="2" type="ORF">THAOC_19163</name>
</gene>
<feature type="region of interest" description="Disordered" evidence="1">
    <location>
        <begin position="56"/>
        <end position="76"/>
    </location>
</feature>
<dbReference type="EMBL" id="AGNL01021046">
    <property type="protein sequence ID" value="EJK60480.1"/>
    <property type="molecule type" value="Genomic_DNA"/>
</dbReference>
<evidence type="ECO:0000313" key="2">
    <source>
        <dbReference type="EMBL" id="EJK60480.1"/>
    </source>
</evidence>
<protein>
    <submittedName>
        <fullName evidence="2">Uncharacterized protein</fullName>
    </submittedName>
</protein>
<proteinExistence type="predicted"/>
<accession>K0S5C2</accession>
<dbReference type="AlphaFoldDB" id="K0S5C2"/>
<dbReference type="eggNOG" id="ENOG502TGR8">
    <property type="taxonomic scope" value="Eukaryota"/>
</dbReference>
<sequence length="185" mass="19580">MASPRPQERLSLPQPPAHATSDRGETIEVSPYTYVPYDALEKDWHGDGGVLKRSIQSATNDDCGESASASEGGGPGRYAAGSLVWVLLSKGRKASKIDGNGFGAQCLHLKKRNKNNKQRAGGGVVGENGGADNAAGADGGRSPPNDESGSAERAERAKAPSMNQSRKEFYRRARVISDDDEVKDP</sequence>